<dbReference type="HOGENOM" id="CLU_322058_0_0_10"/>
<protein>
    <submittedName>
        <fullName evidence="4">Uncharacterized protein</fullName>
    </submittedName>
</protein>
<dbReference type="Proteomes" id="UP000001601">
    <property type="component" value="Unassembled WGS sequence"/>
</dbReference>
<feature type="signal peptide" evidence="3">
    <location>
        <begin position="1"/>
        <end position="19"/>
    </location>
</feature>
<dbReference type="EMBL" id="AANC01000007">
    <property type="protein sequence ID" value="EAQ48658.1"/>
    <property type="molecule type" value="Genomic_DNA"/>
</dbReference>
<keyword evidence="5" id="KW-1185">Reference proteome</keyword>
<sequence>MKIKLLVLLTLFNFSAALCQTSLGLSAAEEKEIKDYKNSQKYLVTTIDNMSSLDDESKWSVLLNANKTLKLKTPKVAFEDDFLNNLQAIDALDISNAEKFQKLKQAQEEAAAKERALRDETMLALQALNENKAESANTKAETTVSEAPQTEIAVADSELDAAPNTGNTVDTKETAPLTTTDPQSNVLDKKLQESSAVIAVEETSEETPEVIATAETTPEDQQAATPDSNQNLLTSLAEVAKESQTESQESAQPEEVSNTPATVYFIRNNGFAGSGTKFHIFIDTDYKGMIKGKDVIKTEVSPGQYKISGVSGTAIIKSAYQLPVTFKAGQTYYFSANNSGMEYLELATKNTGVYDELQKKLNKNIDYVEVDQKDIDKYTERFQETLQEAEQFPSQVVINGKPAAGRRNTSFQEDYPLHKTGLSINDLPSSTALTAAHDASINEYIDDIAAAKSSEEMVAIAQNIAGIDTEAPLLNLRDQAYKEILKLKEKEGFRAVNTSTSNVLMGNVEARDRVKNSEVNETTGLKYRRSSLYTLMINDDSREHFGHIRNTFGNIELSEKFNNHNIGPYLINTAGGIDDQTEAINQFFIQNQTAKELVAKWFNRDVDGNFDMEVIANRGSYNASDLDVLVAQDSQRGQALLEDAGEELIKNTFVIVYDFKYTNKEEKAKKTGGFLSALSTAASFVPGMENVSTVVDGVNLAQTALGKGYFVKTTAYLYQLEWNEEVASRFYNEMWMDENSYDPNRKAAFDNTDIFKLKFIGTQIARKNLQSTIFSNKTNKDLIGIATVRASDKSIAQLQREFEDFRVKTPLLSGDPIAAKIGTKEGIEKGDKFEVLEQVLGEDGKTYYERVGTIKVDKNEIWDNSYLAEEDTSANLSGQTLFKGSSNKYYSGMLIRQIN</sequence>
<keyword evidence="3" id="KW-0732">Signal</keyword>
<organism evidence="4 5">
    <name type="scientific">Leeuwenhoekiella blandensis (strain CECT 7118 / CCUG 51940 / KCTC 22103 / MED217)</name>
    <name type="common">Flavobacterium sp. (strain MED217)</name>
    <dbReference type="NCBI Taxonomy" id="398720"/>
    <lineage>
        <taxon>Bacteria</taxon>
        <taxon>Pseudomonadati</taxon>
        <taxon>Bacteroidota</taxon>
        <taxon>Flavobacteriia</taxon>
        <taxon>Flavobacteriales</taxon>
        <taxon>Flavobacteriaceae</taxon>
        <taxon>Leeuwenhoekiella</taxon>
    </lineage>
</organism>
<evidence type="ECO:0000256" key="2">
    <source>
        <dbReference type="SAM" id="MobiDB-lite"/>
    </source>
</evidence>
<evidence type="ECO:0000256" key="1">
    <source>
        <dbReference type="SAM" id="Coils"/>
    </source>
</evidence>
<feature type="region of interest" description="Disordered" evidence="2">
    <location>
        <begin position="158"/>
        <end position="185"/>
    </location>
</feature>
<reference evidence="4 5" key="1">
    <citation type="journal article" date="2007" name="Nature">
        <title>Light stimulates growth of proteorhodopsin-containing marine Flavobacteria.</title>
        <authorList>
            <person name="Gomez-Consarnau L."/>
            <person name="Gonzalez J.M."/>
            <person name="Coll-Llado M."/>
            <person name="Gourdon P."/>
            <person name="Pascher T."/>
            <person name="Neutze R."/>
            <person name="Pedros-Alio C."/>
            <person name="Pinhassi J."/>
        </authorList>
    </citation>
    <scope>NUCLEOTIDE SEQUENCE [LARGE SCALE GENOMIC DNA]</scope>
    <source>
        <strain evidence="4 5">MED217</strain>
    </source>
</reference>
<evidence type="ECO:0000313" key="5">
    <source>
        <dbReference type="Proteomes" id="UP000001601"/>
    </source>
</evidence>
<feature type="coiled-coil region" evidence="1">
    <location>
        <begin position="89"/>
        <end position="123"/>
    </location>
</feature>
<accession>A3XP63</accession>
<comment type="caution">
    <text evidence="4">The sequence shown here is derived from an EMBL/GenBank/DDBJ whole genome shotgun (WGS) entry which is preliminary data.</text>
</comment>
<feature type="compositionally biased region" description="Polar residues" evidence="2">
    <location>
        <begin position="134"/>
        <end position="148"/>
    </location>
</feature>
<dbReference type="eggNOG" id="ENOG502Z8G2">
    <property type="taxonomic scope" value="Bacteria"/>
</dbReference>
<feature type="chain" id="PRO_5002664044" evidence="3">
    <location>
        <begin position="20"/>
        <end position="899"/>
    </location>
</feature>
<dbReference type="AlphaFoldDB" id="A3XP63"/>
<evidence type="ECO:0000256" key="3">
    <source>
        <dbReference type="SAM" id="SignalP"/>
    </source>
</evidence>
<keyword evidence="1" id="KW-0175">Coiled coil</keyword>
<feature type="compositionally biased region" description="Polar residues" evidence="2">
    <location>
        <begin position="176"/>
        <end position="185"/>
    </location>
</feature>
<dbReference type="RefSeq" id="WP_009780161.1">
    <property type="nucleotide sequence ID" value="NZ_CH672395.1"/>
</dbReference>
<feature type="region of interest" description="Disordered" evidence="2">
    <location>
        <begin position="130"/>
        <end position="149"/>
    </location>
</feature>
<evidence type="ECO:0000313" key="4">
    <source>
        <dbReference type="EMBL" id="EAQ48658.1"/>
    </source>
</evidence>
<proteinExistence type="predicted"/>
<dbReference type="OrthoDB" id="1164716at2"/>
<gene>
    <name evidence="4" type="ORF">MED217_08925</name>
</gene>
<name>A3XP63_LEEBM</name>
<dbReference type="STRING" id="398720.MED217_08925"/>